<dbReference type="InterPro" id="IPR004358">
    <property type="entry name" value="Sig_transdc_His_kin-like_C"/>
</dbReference>
<dbReference type="Gene3D" id="3.40.50.2300">
    <property type="match status" value="1"/>
</dbReference>
<reference evidence="6" key="1">
    <citation type="journal article" date="2021" name="Nat. Commun.">
        <title>Genetic determinants of endophytism in the Arabidopsis root mycobiome.</title>
        <authorList>
            <person name="Mesny F."/>
            <person name="Miyauchi S."/>
            <person name="Thiergart T."/>
            <person name="Pickel B."/>
            <person name="Atanasova L."/>
            <person name="Karlsson M."/>
            <person name="Huettel B."/>
            <person name="Barry K.W."/>
            <person name="Haridas S."/>
            <person name="Chen C."/>
            <person name="Bauer D."/>
            <person name="Andreopoulos W."/>
            <person name="Pangilinan J."/>
            <person name="LaButti K."/>
            <person name="Riley R."/>
            <person name="Lipzen A."/>
            <person name="Clum A."/>
            <person name="Drula E."/>
            <person name="Henrissat B."/>
            <person name="Kohler A."/>
            <person name="Grigoriev I.V."/>
            <person name="Martin F.M."/>
            <person name="Hacquard S."/>
        </authorList>
    </citation>
    <scope>NUCLEOTIDE SEQUENCE</scope>
    <source>
        <strain evidence="6">MPI-CAGE-CH-0243</strain>
    </source>
</reference>
<dbReference type="EMBL" id="JAGMWT010000018">
    <property type="protein sequence ID" value="KAH7113779.1"/>
    <property type="molecule type" value="Genomic_DNA"/>
</dbReference>
<comment type="caution">
    <text evidence="6">The sequence shown here is derived from an EMBL/GenBank/DDBJ whole genome shotgun (WGS) entry which is preliminary data.</text>
</comment>
<evidence type="ECO:0000313" key="7">
    <source>
        <dbReference type="Proteomes" id="UP000700596"/>
    </source>
</evidence>
<dbReference type="SUPFAM" id="SSF55874">
    <property type="entry name" value="ATPase domain of HSP90 chaperone/DNA topoisomerase II/histidine kinase"/>
    <property type="match status" value="1"/>
</dbReference>
<evidence type="ECO:0000256" key="3">
    <source>
        <dbReference type="SAM" id="MobiDB-lite"/>
    </source>
</evidence>
<dbReference type="PRINTS" id="PR00344">
    <property type="entry name" value="BCTRLSENSOR"/>
</dbReference>
<dbReference type="SMART" id="SM00388">
    <property type="entry name" value="HisKA"/>
    <property type="match status" value="1"/>
</dbReference>
<feature type="compositionally biased region" description="Polar residues" evidence="3">
    <location>
        <begin position="1010"/>
        <end position="1027"/>
    </location>
</feature>
<feature type="region of interest" description="Disordered" evidence="3">
    <location>
        <begin position="956"/>
        <end position="994"/>
    </location>
</feature>
<evidence type="ECO:0000313" key="6">
    <source>
        <dbReference type="EMBL" id="KAH7113779.1"/>
    </source>
</evidence>
<proteinExistence type="predicted"/>
<sequence length="1175" mass="130563">MTSLKQMRSEYEFNKYFQLFSVDKSDCLPQKSPLRDTLDDLVELTIARTAVHGTYIVLTDGECLKPLAGGRTQNLDSAANGSPEIEFSWLQVTNDDWAILLWLVRQTIDDDVSKTALFDQTFHIPDLRTHERTSKLSLVSGASPSTFYAGAPLISPHGQKIGVVFVLDGAERTQYFESIANTLKTTAKRCMDALQLQRERGFHNRWADVTKDLENFIHSRSLRAPLLEAPLAHSEKPKARRSVDIAPDALDSSLAINAPALMTSQQSDTRESERLDAAEVERDRQFSHGNHENAGDTLKDELEVSEDQKEVEGEMAYKRVFTRAAKCLQHALQADGVMFVDGHVGLHGGVQPIAEPSVELEHEANTTSTEHGNHEKNRQNHRSYAGPEFQRGVRLKDPAQILGSFTRAAQPDTIPVSQRTNGLLEIDNGFLQRLMDRFRNGAIWYIHESKIVRVVDESLVDEDQADLQGCLPRTFPFARQLILQPLSDPTSSKRLAMCFIWKGDPKPVYSDRVDLPSLKAFLHVVESEIARYDAIAAVKQQGAFVSSVSHELRTPLHGILGAVQLLGDTELEPLQGSLVETITACGTTLHETLSSVLSYAQINQFERRQHKFRQSRAPDSEWALSSKHGFIAGPDRDYEGLYIGTNVAMLCEEIVGVLDAGQSFHRPNGGENLLVVLNIEHHNNWSYSTEPGALRRIAANLIGNALKYTQTGSVIVTLKAEQLISDESMADNDLTSDRTIDITVADTGKGISKDFLDNHLFAPFTQEDSTSSQGVGLGMSIVKSLVSLLSGQINIKSEVGVGSEFSVNIPMRHSHIDESEKDTPTAQLQTKSMEIRPRCLRIVIFGFPDIVRESLTLYLRDWYHCNLLEASNDAEPDIVVFDECNDSIRDRVEESALIYGQSAVLLSIVLNPKQLAEPMKTIKGFGKWERIPRPLGPYNVARSLLACMAKLDDKADTEGVEAESNPSQLGENDEASDNTIQSPAHGEYDTDPTKEFKIKEEISKILGKQPKQSSLPTRTKRPANNMTDEPMSDLNVLLVDDNALNLRLLGSFLKKNRYNKTQQAENGAQAVEAVRNHDERFDIIFMDLSMPVMNGFEATRQIRSMESDRKVLGPGTKTAVIVALTGLASTKDREDAFDAGVDMFLTKPVQFGELGRTLKRCEEGGIERRGTTEGD</sequence>
<dbReference type="InterPro" id="IPR003594">
    <property type="entry name" value="HATPase_dom"/>
</dbReference>
<dbReference type="Gene3D" id="1.10.287.130">
    <property type="match status" value="1"/>
</dbReference>
<feature type="domain" description="Histidine kinase" evidence="4">
    <location>
        <begin position="547"/>
        <end position="813"/>
    </location>
</feature>
<evidence type="ECO:0000256" key="1">
    <source>
        <dbReference type="ARBA" id="ARBA00022553"/>
    </source>
</evidence>
<dbReference type="PROSITE" id="PS50110">
    <property type="entry name" value="RESPONSE_REGULATORY"/>
    <property type="match status" value="1"/>
</dbReference>
<evidence type="ECO:0000259" key="5">
    <source>
        <dbReference type="PROSITE" id="PS50110"/>
    </source>
</evidence>
<dbReference type="PANTHER" id="PTHR43719">
    <property type="entry name" value="TWO-COMPONENT HISTIDINE KINASE"/>
    <property type="match status" value="1"/>
</dbReference>
<dbReference type="Pfam" id="PF00512">
    <property type="entry name" value="HisKA"/>
    <property type="match status" value="1"/>
</dbReference>
<dbReference type="SUPFAM" id="SSF55781">
    <property type="entry name" value="GAF domain-like"/>
    <property type="match status" value="1"/>
</dbReference>
<dbReference type="SUPFAM" id="SSF52172">
    <property type="entry name" value="CheY-like"/>
    <property type="match status" value="1"/>
</dbReference>
<dbReference type="PROSITE" id="PS50109">
    <property type="entry name" value="HIS_KIN"/>
    <property type="match status" value="1"/>
</dbReference>
<feature type="domain" description="Response regulatory" evidence="5">
    <location>
        <begin position="1035"/>
        <end position="1162"/>
    </location>
</feature>
<dbReference type="CDD" id="cd17546">
    <property type="entry name" value="REC_hyHK_CKI1_RcsC-like"/>
    <property type="match status" value="1"/>
</dbReference>
<dbReference type="GO" id="GO:0000155">
    <property type="term" value="F:phosphorelay sensor kinase activity"/>
    <property type="evidence" value="ECO:0007669"/>
    <property type="project" value="InterPro"/>
</dbReference>
<dbReference type="CDD" id="cd00082">
    <property type="entry name" value="HisKA"/>
    <property type="match status" value="1"/>
</dbReference>
<dbReference type="InterPro" id="IPR005467">
    <property type="entry name" value="His_kinase_dom"/>
</dbReference>
<name>A0A9P9IBL4_9PLEO</name>
<evidence type="ECO:0000256" key="2">
    <source>
        <dbReference type="PROSITE-ProRule" id="PRU00169"/>
    </source>
</evidence>
<dbReference type="OrthoDB" id="60033at2759"/>
<feature type="region of interest" description="Disordered" evidence="3">
    <location>
        <begin position="260"/>
        <end position="305"/>
    </location>
</feature>
<dbReference type="AlphaFoldDB" id="A0A9P9IBL4"/>
<keyword evidence="7" id="KW-1185">Reference proteome</keyword>
<feature type="modified residue" description="4-aspartylphosphate" evidence="2">
    <location>
        <position position="1087"/>
    </location>
</feature>
<dbReference type="Gene3D" id="3.30.565.10">
    <property type="entry name" value="Histidine kinase-like ATPase, C-terminal domain"/>
    <property type="match status" value="1"/>
</dbReference>
<dbReference type="InterPro" id="IPR036890">
    <property type="entry name" value="HATPase_C_sf"/>
</dbReference>
<dbReference type="Pfam" id="PF02518">
    <property type="entry name" value="HATPase_c"/>
    <property type="match status" value="1"/>
</dbReference>
<dbReference type="InterPro" id="IPR036097">
    <property type="entry name" value="HisK_dim/P_sf"/>
</dbReference>
<accession>A0A9P9IBL4</accession>
<dbReference type="InterPro" id="IPR011006">
    <property type="entry name" value="CheY-like_superfamily"/>
</dbReference>
<feature type="region of interest" description="Disordered" evidence="3">
    <location>
        <begin position="363"/>
        <end position="383"/>
    </location>
</feature>
<dbReference type="InterPro" id="IPR003661">
    <property type="entry name" value="HisK_dim/P_dom"/>
</dbReference>
<evidence type="ECO:0000259" key="4">
    <source>
        <dbReference type="PROSITE" id="PS50109"/>
    </source>
</evidence>
<keyword evidence="1 2" id="KW-0597">Phosphoprotein</keyword>
<evidence type="ECO:0008006" key="8">
    <source>
        <dbReference type="Google" id="ProtNLM"/>
    </source>
</evidence>
<dbReference type="SMART" id="SM00387">
    <property type="entry name" value="HATPase_c"/>
    <property type="match status" value="1"/>
</dbReference>
<dbReference type="Pfam" id="PF00072">
    <property type="entry name" value="Response_reg"/>
    <property type="match status" value="1"/>
</dbReference>
<gene>
    <name evidence="6" type="ORF">B0J11DRAFT_541303</name>
</gene>
<dbReference type="InterPro" id="IPR050956">
    <property type="entry name" value="2C_system_His_kinase"/>
</dbReference>
<dbReference type="SUPFAM" id="SSF47384">
    <property type="entry name" value="Homodimeric domain of signal transducing histidine kinase"/>
    <property type="match status" value="1"/>
</dbReference>
<protein>
    <recommendedName>
        <fullName evidence="8">Histidine kinase</fullName>
    </recommendedName>
</protein>
<dbReference type="SMART" id="SM00448">
    <property type="entry name" value="REC"/>
    <property type="match status" value="1"/>
</dbReference>
<feature type="compositionally biased region" description="Basic and acidic residues" evidence="3">
    <location>
        <begin position="268"/>
        <end position="305"/>
    </location>
</feature>
<dbReference type="PANTHER" id="PTHR43719:SF72">
    <property type="entry name" value="HISTIDINE KINASE_RESPONSE REGULATOR, PUTATIVE (AFU_ORTHOLOGUE AFUA_8G06140)-RELATED"/>
    <property type="match status" value="1"/>
</dbReference>
<feature type="region of interest" description="Disordered" evidence="3">
    <location>
        <begin position="1007"/>
        <end position="1029"/>
    </location>
</feature>
<organism evidence="6 7">
    <name type="scientific">Dendryphion nanum</name>
    <dbReference type="NCBI Taxonomy" id="256645"/>
    <lineage>
        <taxon>Eukaryota</taxon>
        <taxon>Fungi</taxon>
        <taxon>Dikarya</taxon>
        <taxon>Ascomycota</taxon>
        <taxon>Pezizomycotina</taxon>
        <taxon>Dothideomycetes</taxon>
        <taxon>Pleosporomycetidae</taxon>
        <taxon>Pleosporales</taxon>
        <taxon>Torulaceae</taxon>
        <taxon>Dendryphion</taxon>
    </lineage>
</organism>
<dbReference type="InterPro" id="IPR001789">
    <property type="entry name" value="Sig_transdc_resp-reg_receiver"/>
</dbReference>
<dbReference type="Proteomes" id="UP000700596">
    <property type="component" value="Unassembled WGS sequence"/>
</dbReference>